<keyword evidence="6" id="KW-1185">Reference proteome</keyword>
<dbReference type="Gene3D" id="3.40.190.170">
    <property type="entry name" value="Bacterial extracellular solute-binding protein, family 7"/>
    <property type="match status" value="1"/>
</dbReference>
<evidence type="ECO:0000256" key="1">
    <source>
        <dbReference type="ARBA" id="ARBA00009023"/>
    </source>
</evidence>
<accession>A0A1I3SKJ7</accession>
<feature type="chain" id="PRO_5017469385" evidence="4">
    <location>
        <begin position="25"/>
        <end position="322"/>
    </location>
</feature>
<feature type="signal peptide" evidence="4">
    <location>
        <begin position="1"/>
        <end position="24"/>
    </location>
</feature>
<dbReference type="InterPro" id="IPR018389">
    <property type="entry name" value="DctP_fam"/>
</dbReference>
<gene>
    <name evidence="5" type="ORF">SAMN03080618_03392</name>
</gene>
<evidence type="ECO:0000313" key="6">
    <source>
        <dbReference type="Proteomes" id="UP000242763"/>
    </source>
</evidence>
<dbReference type="STRING" id="1121003.SAMN03080618_03392"/>
<evidence type="ECO:0000256" key="4">
    <source>
        <dbReference type="SAM" id="SignalP"/>
    </source>
</evidence>
<comment type="similarity">
    <text evidence="1">Belongs to the bacterial solute-binding protein 7 family.</text>
</comment>
<proteinExistence type="inferred from homology"/>
<name>A0A1I3SKJ7_9HYPH</name>
<dbReference type="NCBIfam" id="NF037995">
    <property type="entry name" value="TRAP_S1"/>
    <property type="match status" value="1"/>
</dbReference>
<keyword evidence="2" id="KW-0813">Transport</keyword>
<dbReference type="GO" id="GO:0055085">
    <property type="term" value="P:transmembrane transport"/>
    <property type="evidence" value="ECO:0007669"/>
    <property type="project" value="InterPro"/>
</dbReference>
<organism evidence="5 6">
    <name type="scientific">Aquamicrobium aerolatum DSM 21857</name>
    <dbReference type="NCBI Taxonomy" id="1121003"/>
    <lineage>
        <taxon>Bacteria</taxon>
        <taxon>Pseudomonadati</taxon>
        <taxon>Pseudomonadota</taxon>
        <taxon>Alphaproteobacteria</taxon>
        <taxon>Hyphomicrobiales</taxon>
        <taxon>Phyllobacteriaceae</taxon>
        <taxon>Aerobium</taxon>
    </lineage>
</organism>
<dbReference type="CDD" id="cd13603">
    <property type="entry name" value="PBP2_TRAP_Siap_TeaA_like"/>
    <property type="match status" value="1"/>
</dbReference>
<dbReference type="Proteomes" id="UP000242763">
    <property type="component" value="Unassembled WGS sequence"/>
</dbReference>
<evidence type="ECO:0000256" key="2">
    <source>
        <dbReference type="ARBA" id="ARBA00022448"/>
    </source>
</evidence>
<dbReference type="EMBL" id="FORF01000031">
    <property type="protein sequence ID" value="SFJ58682.1"/>
    <property type="molecule type" value="Genomic_DNA"/>
</dbReference>
<dbReference type="PANTHER" id="PTHR33376:SF7">
    <property type="entry name" value="C4-DICARBOXYLATE-BINDING PROTEIN DCTB"/>
    <property type="match status" value="1"/>
</dbReference>
<dbReference type="PANTHER" id="PTHR33376">
    <property type="match status" value="1"/>
</dbReference>
<sequence>MRKLIATMALAGAMTAAMMSAARAEKDIVFAHVFAANSLEQETAEVFAKKVAEFSKGELKVTVFPASQLGGWNQIATQQRSGAVHVTIISTSALGSFSPLATVDVWPFIFETREQFDKAYASEDGKAFFKAIEAESGYRVLAPTYKGFRNVYLRHDADDLKGQKIRVPGLPIVLRSFEAWGASPTPMDMAEIYTAMQQGVVDGIEIEAQTALSSGMGDVTKTVLMTKHMMPNYAFIFYGAWLDELPEAERVALEQASAEASKYFADKIAIAEAQALEAFKPKGANIKEVDLNAMKSQVSGLDKEFPDQYGWVKRLQAAAGMN</sequence>
<dbReference type="Pfam" id="PF03480">
    <property type="entry name" value="DctP"/>
    <property type="match status" value="1"/>
</dbReference>
<dbReference type="RefSeq" id="WP_091524808.1">
    <property type="nucleotide sequence ID" value="NZ_FORF01000031.1"/>
</dbReference>
<protein>
    <submittedName>
        <fullName evidence="5">Tripartite ATP-independent transporter solute receptor, DctP family</fullName>
    </submittedName>
</protein>
<dbReference type="InterPro" id="IPR038404">
    <property type="entry name" value="TRAP_DctP_sf"/>
</dbReference>
<evidence type="ECO:0000313" key="5">
    <source>
        <dbReference type="EMBL" id="SFJ58682.1"/>
    </source>
</evidence>
<dbReference type="OrthoDB" id="9803763at2"/>
<keyword evidence="5" id="KW-0675">Receptor</keyword>
<reference evidence="6" key="1">
    <citation type="submission" date="2016-10" db="EMBL/GenBank/DDBJ databases">
        <authorList>
            <person name="Varghese N."/>
            <person name="Submissions S."/>
        </authorList>
    </citation>
    <scope>NUCLEOTIDE SEQUENCE [LARGE SCALE GENOMIC DNA]</scope>
    <source>
        <strain evidence="6">DSM 21857</strain>
    </source>
</reference>
<dbReference type="AlphaFoldDB" id="A0A1I3SKJ7"/>
<evidence type="ECO:0000256" key="3">
    <source>
        <dbReference type="ARBA" id="ARBA00022729"/>
    </source>
</evidence>
<keyword evidence="3 4" id="KW-0732">Signal</keyword>